<sequence>MAVVESGDVGSIFKKLMKIIPPPEEAMMETLDVMTLLSLPDHLRRTATVVSGLGRGTAEEISDRTSRARAVESGYLNQLVRMGYLKKEKRGREVLFSVSS</sequence>
<evidence type="ECO:0000313" key="2">
    <source>
        <dbReference type="Proteomes" id="UP000037210"/>
    </source>
</evidence>
<accession>A0A0M0BNI4</accession>
<evidence type="ECO:0008006" key="3">
    <source>
        <dbReference type="Google" id="ProtNLM"/>
    </source>
</evidence>
<protein>
    <recommendedName>
        <fullName evidence="3">Transcriptional regulator</fullName>
    </recommendedName>
</protein>
<dbReference type="EMBL" id="LFWZ01000041">
    <property type="protein sequence ID" value="KON30108.1"/>
    <property type="molecule type" value="Genomic_DNA"/>
</dbReference>
<gene>
    <name evidence="1" type="ORF">AC482_04700</name>
</gene>
<dbReference type="AlphaFoldDB" id="A0A0M0BNI4"/>
<organism evidence="1 2">
    <name type="scientific">miscellaneous Crenarchaeota group-15 archaeon DG-45</name>
    <dbReference type="NCBI Taxonomy" id="1685127"/>
    <lineage>
        <taxon>Archaea</taxon>
        <taxon>Candidatus Bathyarchaeota</taxon>
        <taxon>MCG-15</taxon>
    </lineage>
</organism>
<reference evidence="1 2" key="1">
    <citation type="submission" date="2015-06" db="EMBL/GenBank/DDBJ databases">
        <title>New insights into the roles of widespread benthic archaea in carbon and nitrogen cycling.</title>
        <authorList>
            <person name="Lazar C.S."/>
            <person name="Baker B.J."/>
            <person name="Seitz K.W."/>
            <person name="Hyde A.S."/>
            <person name="Dick G.J."/>
            <person name="Hinrichs K.-U."/>
            <person name="Teske A.P."/>
        </authorList>
    </citation>
    <scope>NUCLEOTIDE SEQUENCE [LARGE SCALE GENOMIC DNA]</scope>
    <source>
        <strain evidence="1">DG-45</strain>
    </source>
</reference>
<comment type="caution">
    <text evidence="1">The sequence shown here is derived from an EMBL/GenBank/DDBJ whole genome shotgun (WGS) entry which is preliminary data.</text>
</comment>
<dbReference type="Proteomes" id="UP000037210">
    <property type="component" value="Unassembled WGS sequence"/>
</dbReference>
<evidence type="ECO:0000313" key="1">
    <source>
        <dbReference type="EMBL" id="KON30108.1"/>
    </source>
</evidence>
<name>A0A0M0BNI4_9ARCH</name>
<proteinExistence type="predicted"/>